<dbReference type="RefSeq" id="WP_132807422.1">
    <property type="nucleotide sequence ID" value="NZ_SMAK01000010.1"/>
</dbReference>
<keyword evidence="1" id="KW-0816">Tricarboxylic acid cycle</keyword>
<accession>A0A4R3M276</accession>
<evidence type="ECO:0000313" key="7">
    <source>
        <dbReference type="Proteomes" id="UP000295678"/>
    </source>
</evidence>
<dbReference type="Gene3D" id="3.40.630.30">
    <property type="match status" value="1"/>
</dbReference>
<dbReference type="SUPFAM" id="SSF52210">
    <property type="entry name" value="Succinyl-CoA synthetase domains"/>
    <property type="match status" value="2"/>
</dbReference>
<dbReference type="Pfam" id="PF00583">
    <property type="entry name" value="Acetyltransf_1"/>
    <property type="match status" value="1"/>
</dbReference>
<gene>
    <name evidence="6" type="ORF">EDC22_11057</name>
</gene>
<dbReference type="InterPro" id="IPR013815">
    <property type="entry name" value="ATP_grasp_subdomain_1"/>
</dbReference>
<dbReference type="PANTHER" id="PTHR43334">
    <property type="entry name" value="ACETATE--COA LIGASE [ADP-FORMING]"/>
    <property type="match status" value="1"/>
</dbReference>
<dbReference type="InterPro" id="IPR036291">
    <property type="entry name" value="NAD(P)-bd_dom_sf"/>
</dbReference>
<evidence type="ECO:0000256" key="1">
    <source>
        <dbReference type="ARBA" id="ARBA00022532"/>
    </source>
</evidence>
<dbReference type="InterPro" id="IPR016102">
    <property type="entry name" value="Succinyl-CoA_synth-like"/>
</dbReference>
<dbReference type="SUPFAM" id="SSF55729">
    <property type="entry name" value="Acyl-CoA N-acyltransferases (Nat)"/>
    <property type="match status" value="1"/>
</dbReference>
<keyword evidence="7" id="KW-1185">Reference proteome</keyword>
<dbReference type="PANTHER" id="PTHR43334:SF1">
    <property type="entry name" value="3-HYDROXYPROPIONATE--COA LIGASE [ADP-FORMING]"/>
    <property type="match status" value="1"/>
</dbReference>
<dbReference type="SUPFAM" id="SSF56059">
    <property type="entry name" value="Glutathione synthetase ATP-binding domain-like"/>
    <property type="match status" value="1"/>
</dbReference>
<name>A0A4R3M276_9HYPH</name>
<keyword evidence="6" id="KW-0808">Transferase</keyword>
<dbReference type="SUPFAM" id="SSF51735">
    <property type="entry name" value="NAD(P)-binding Rossmann-fold domains"/>
    <property type="match status" value="1"/>
</dbReference>
<dbReference type="Gene3D" id="3.40.50.720">
    <property type="entry name" value="NAD(P)-binding Rossmann-like Domain"/>
    <property type="match status" value="1"/>
</dbReference>
<reference evidence="6 7" key="1">
    <citation type="submission" date="2019-03" db="EMBL/GenBank/DDBJ databases">
        <title>Genomic Encyclopedia of Type Strains, Phase IV (KMG-IV): sequencing the most valuable type-strain genomes for metagenomic binning, comparative biology and taxonomic classification.</title>
        <authorList>
            <person name="Goeker M."/>
        </authorList>
    </citation>
    <scope>NUCLEOTIDE SEQUENCE [LARGE SCALE GENOMIC DNA]</scope>
    <source>
        <strain evidence="6 7">DSM 19345</strain>
    </source>
</reference>
<organism evidence="6 7">
    <name type="scientific">Tepidamorphus gemmatus</name>
    <dbReference type="NCBI Taxonomy" id="747076"/>
    <lineage>
        <taxon>Bacteria</taxon>
        <taxon>Pseudomonadati</taxon>
        <taxon>Pseudomonadota</taxon>
        <taxon>Alphaproteobacteria</taxon>
        <taxon>Hyphomicrobiales</taxon>
        <taxon>Tepidamorphaceae</taxon>
        <taxon>Tepidamorphus</taxon>
    </lineage>
</organism>
<feature type="domain" description="N-acetyltransferase" evidence="5">
    <location>
        <begin position="745"/>
        <end position="899"/>
    </location>
</feature>
<dbReference type="Pfam" id="PF13607">
    <property type="entry name" value="Succ_CoA_lig"/>
    <property type="match status" value="1"/>
</dbReference>
<dbReference type="EMBL" id="SMAK01000010">
    <property type="protein sequence ID" value="TCT07210.1"/>
    <property type="molecule type" value="Genomic_DNA"/>
</dbReference>
<keyword evidence="4" id="KW-0067">ATP-binding</keyword>
<evidence type="ECO:0000256" key="3">
    <source>
        <dbReference type="ARBA" id="ARBA00022741"/>
    </source>
</evidence>
<keyword evidence="2" id="KW-0436">Ligase</keyword>
<dbReference type="Pfam" id="PF13380">
    <property type="entry name" value="CoA_binding_2"/>
    <property type="match status" value="1"/>
</dbReference>
<dbReference type="Pfam" id="PF19045">
    <property type="entry name" value="Ligase_CoA_2"/>
    <property type="match status" value="1"/>
</dbReference>
<evidence type="ECO:0000256" key="4">
    <source>
        <dbReference type="ARBA" id="ARBA00022840"/>
    </source>
</evidence>
<evidence type="ECO:0000259" key="5">
    <source>
        <dbReference type="PROSITE" id="PS51186"/>
    </source>
</evidence>
<dbReference type="PROSITE" id="PS51186">
    <property type="entry name" value="GNAT"/>
    <property type="match status" value="1"/>
</dbReference>
<evidence type="ECO:0000313" key="6">
    <source>
        <dbReference type="EMBL" id="TCT07210.1"/>
    </source>
</evidence>
<dbReference type="InterPro" id="IPR000182">
    <property type="entry name" value="GNAT_dom"/>
</dbReference>
<dbReference type="InterPro" id="IPR032875">
    <property type="entry name" value="Succ_CoA_lig_flav_dom"/>
</dbReference>
<dbReference type="SMART" id="SM00881">
    <property type="entry name" value="CoA_binding"/>
    <property type="match status" value="1"/>
</dbReference>
<dbReference type="GO" id="GO:0005524">
    <property type="term" value="F:ATP binding"/>
    <property type="evidence" value="ECO:0007669"/>
    <property type="project" value="UniProtKB-KW"/>
</dbReference>
<comment type="caution">
    <text evidence="6">The sequence shown here is derived from an EMBL/GenBank/DDBJ whole genome shotgun (WGS) entry which is preliminary data.</text>
</comment>
<dbReference type="Proteomes" id="UP000295678">
    <property type="component" value="Unassembled WGS sequence"/>
</dbReference>
<dbReference type="GO" id="GO:0043758">
    <property type="term" value="F:acetate-CoA ligase (ADP-forming) activity"/>
    <property type="evidence" value="ECO:0007669"/>
    <property type="project" value="InterPro"/>
</dbReference>
<dbReference type="Pfam" id="PF13549">
    <property type="entry name" value="ATP-grasp_5"/>
    <property type="match status" value="1"/>
</dbReference>
<protein>
    <submittedName>
        <fullName evidence="6">Acetyltransferase</fullName>
    </submittedName>
</protein>
<dbReference type="OrthoDB" id="9807426at2"/>
<dbReference type="CDD" id="cd04301">
    <property type="entry name" value="NAT_SF"/>
    <property type="match status" value="1"/>
</dbReference>
<dbReference type="Gene3D" id="3.30.470.20">
    <property type="entry name" value="ATP-grasp fold, B domain"/>
    <property type="match status" value="1"/>
</dbReference>
<dbReference type="InterPro" id="IPR043938">
    <property type="entry name" value="Ligase_CoA_dom"/>
</dbReference>
<dbReference type="GO" id="GO:0006099">
    <property type="term" value="P:tricarboxylic acid cycle"/>
    <property type="evidence" value="ECO:0007669"/>
    <property type="project" value="UniProtKB-KW"/>
</dbReference>
<dbReference type="AlphaFoldDB" id="A0A4R3M276"/>
<dbReference type="Gene3D" id="3.30.1490.20">
    <property type="entry name" value="ATP-grasp fold, A domain"/>
    <property type="match status" value="1"/>
</dbReference>
<dbReference type="GO" id="GO:0016747">
    <property type="term" value="F:acyltransferase activity, transferring groups other than amino-acyl groups"/>
    <property type="evidence" value="ECO:0007669"/>
    <property type="project" value="InterPro"/>
</dbReference>
<dbReference type="InterPro" id="IPR003781">
    <property type="entry name" value="CoA-bd"/>
</dbReference>
<proteinExistence type="predicted"/>
<keyword evidence="3" id="KW-0547">Nucleotide-binding</keyword>
<dbReference type="InterPro" id="IPR016181">
    <property type="entry name" value="Acyl_CoA_acyltransferase"/>
</dbReference>
<dbReference type="Gene3D" id="3.40.50.261">
    <property type="entry name" value="Succinyl-CoA synthetase domains"/>
    <property type="match status" value="2"/>
</dbReference>
<sequence>MSIRNLDKAFSARSVVLVGASPRPGSVSGVILRNLADAGFAGDIHLVNPRYGEIGGRPCHPDPGALPAPADLAIVATPPEVVPEAVAALGAAGTRAVVVITAGLGAGPGSLRQQMLDAARPHTLRVFGPNCVGLMVPPIGLNGSFAHASPLKGDLALVSQSGAVITTVIDWANDRGIGFSAMVSLGDMADVDFGDLLDWFAADLRTRAILLYVEGITNPKKFLSAARAAARSKPVVVVKSGRHEEAAKAAASHTGALAGADAVYEAVFRRAGMLRVDDLDELFDAAETLSQIKPFRGRRLAVLTNGGGLGVMAVDRLVDFGGTLAPLSPDTIGRLNAVLPPTWSHGNPVDIIGDAPPQRYRGALEVLLADASTDAVLVLNCPTALASSAEAAQAVADVTREHHGRHWPRKPIFAAWLGGRTAEAARPVFQEVGIPTFASTTAAVRGIQHLVKYSDAQEALLRTPPSLPSDFSPRPEQARAVIRAAVAEGREWLRSPEIAAVLSAYDIPIATAQSAADPAAAAELAAPILARHGACAVKIFSPDILHKTDVGGVRLDLTTAADVEKAAREVIAAARAARPDARIDGVTVEPMIRRPGARELICGLADDPVFGPVMLFGQGGIAVEVIRDKALALPPLDLSLARDLIYQTRISRVLEAFRNEPAADIDAVALTLVKISQLSADIPEVFELDLNPLLADADGVIAVDARIRVGPEPRVGRHGVNPRFAIRPYPKQLEGRITTQDGLSAVVRPIRPEDERLYKAFFEKVDTGDLRLRFFTPKPDLSHRFLARLTQIDYARSMAFVALDPDSGDLLGVVRIHADADHETAEYAILVRSDLKGRGLGWALMKMIIDYARSDGLKRIRGEVLRRNTTMLAMCHELGFAQIRSEDDPDIVEVELDLA</sequence>
<evidence type="ECO:0000256" key="2">
    <source>
        <dbReference type="ARBA" id="ARBA00022598"/>
    </source>
</evidence>
<dbReference type="InterPro" id="IPR051538">
    <property type="entry name" value="Acyl-CoA_Synth/Transferase"/>
</dbReference>